<protein>
    <recommendedName>
        <fullName evidence="12">Taste receptor type 2</fullName>
    </recommendedName>
</protein>
<evidence type="ECO:0000313" key="14">
    <source>
        <dbReference type="Proteomes" id="UP000186698"/>
    </source>
</evidence>
<evidence type="ECO:0000256" key="9">
    <source>
        <dbReference type="ARBA" id="ARBA00023170"/>
    </source>
</evidence>
<keyword evidence="4 12" id="KW-0716">Sensory transduction</keyword>
<keyword evidence="9 12" id="KW-0675">Receptor</keyword>
<feature type="transmembrane region" description="Helical" evidence="13">
    <location>
        <begin position="153"/>
        <end position="175"/>
    </location>
</feature>
<evidence type="ECO:0000313" key="15">
    <source>
        <dbReference type="RefSeq" id="XP_018092427.1"/>
    </source>
</evidence>
<accession>A0A8J0TWP0</accession>
<proteinExistence type="inferred from homology"/>
<dbReference type="GO" id="GO:0033038">
    <property type="term" value="F:bitter taste receptor activity"/>
    <property type="evidence" value="ECO:0000318"/>
    <property type="project" value="GO_Central"/>
</dbReference>
<evidence type="ECO:0000256" key="1">
    <source>
        <dbReference type="ARBA" id="ARBA00004141"/>
    </source>
</evidence>
<dbReference type="AlphaFoldDB" id="A0A8J0TWP0"/>
<dbReference type="GeneID" id="108701931"/>
<dbReference type="CTD" id="108701931"/>
<feature type="transmembrane region" description="Helical" evidence="13">
    <location>
        <begin position="256"/>
        <end position="275"/>
    </location>
</feature>
<evidence type="ECO:0000256" key="8">
    <source>
        <dbReference type="ARBA" id="ARBA00023136"/>
    </source>
</evidence>
<reference evidence="15" key="1">
    <citation type="submission" date="2025-08" db="UniProtKB">
        <authorList>
            <consortium name="RefSeq"/>
        </authorList>
    </citation>
    <scope>IDENTIFICATION</scope>
    <source>
        <strain evidence="15">J_2021</strain>
        <tissue evidence="15">Erythrocytes</tissue>
    </source>
</reference>
<dbReference type="KEGG" id="xla:108701931"/>
<feature type="transmembrane region" description="Helical" evidence="13">
    <location>
        <begin position="24"/>
        <end position="53"/>
    </location>
</feature>
<dbReference type="SUPFAM" id="SSF81321">
    <property type="entry name" value="Family A G protein-coupled receptor-like"/>
    <property type="match status" value="1"/>
</dbReference>
<feature type="transmembrane region" description="Helical" evidence="13">
    <location>
        <begin position="74"/>
        <end position="92"/>
    </location>
</feature>
<evidence type="ECO:0000256" key="10">
    <source>
        <dbReference type="ARBA" id="ARBA00023224"/>
    </source>
</evidence>
<evidence type="ECO:0000256" key="3">
    <source>
        <dbReference type="ARBA" id="ARBA00022480"/>
    </source>
</evidence>
<comment type="subcellular location">
    <subcellularLocation>
        <location evidence="1 12">Membrane</location>
        <topology evidence="1 12">Multi-pass membrane protein</topology>
    </subcellularLocation>
</comment>
<dbReference type="PANTHER" id="PTHR11394">
    <property type="entry name" value="TASTE RECEPTOR TYPE 2"/>
    <property type="match status" value="1"/>
</dbReference>
<dbReference type="OrthoDB" id="8876749at2759"/>
<keyword evidence="5 12" id="KW-0812">Transmembrane</keyword>
<feature type="transmembrane region" description="Helical" evidence="13">
    <location>
        <begin position="104"/>
        <end position="132"/>
    </location>
</feature>
<organism evidence="14 15">
    <name type="scientific">Xenopus laevis</name>
    <name type="common">African clawed frog</name>
    <dbReference type="NCBI Taxonomy" id="8355"/>
    <lineage>
        <taxon>Eukaryota</taxon>
        <taxon>Metazoa</taxon>
        <taxon>Chordata</taxon>
        <taxon>Craniata</taxon>
        <taxon>Vertebrata</taxon>
        <taxon>Euteleostomi</taxon>
        <taxon>Amphibia</taxon>
        <taxon>Batrachia</taxon>
        <taxon>Anura</taxon>
        <taxon>Pipoidea</taxon>
        <taxon>Pipidae</taxon>
        <taxon>Xenopodinae</taxon>
        <taxon>Xenopus</taxon>
        <taxon>Xenopus</taxon>
    </lineage>
</organism>
<dbReference type="Pfam" id="PF05296">
    <property type="entry name" value="TAS2R"/>
    <property type="match status" value="1"/>
</dbReference>
<evidence type="ECO:0000256" key="6">
    <source>
        <dbReference type="ARBA" id="ARBA00022989"/>
    </source>
</evidence>
<feature type="transmembrane region" description="Helical" evidence="13">
    <location>
        <begin position="198"/>
        <end position="226"/>
    </location>
</feature>
<dbReference type="InterPro" id="IPR007960">
    <property type="entry name" value="TAS2R"/>
</dbReference>
<name>A0A8J0TWP0_XENLA</name>
<evidence type="ECO:0000256" key="4">
    <source>
        <dbReference type="ARBA" id="ARBA00022606"/>
    </source>
</evidence>
<dbReference type="Proteomes" id="UP000186698">
    <property type="component" value="Chromosome 9_10L"/>
</dbReference>
<dbReference type="GO" id="GO:0001580">
    <property type="term" value="P:detection of chemical stimulus involved in sensory perception of bitter taste"/>
    <property type="evidence" value="ECO:0000318"/>
    <property type="project" value="GO_Central"/>
</dbReference>
<dbReference type="FunFam" id="1.20.1070.10:FF:000055">
    <property type="entry name" value="Taste receptor type 2"/>
    <property type="match status" value="1"/>
</dbReference>
<sequence>MPSLYDLKNANFRRKIFNSLKTAFFINVIKTTILIVTWLCGVILNSSIVAVYLRDWKNGMSLGECDQTILIMGCNNLFLQCFVTISETIMVYELYRNAMFYKEYYMVGCMLFLSVTYISMWLTACLSICYCVKLVNISHRVFARFQRGLSSASSVFLFGSVLISCLINVPLIWAMDTEFLENTTLSVENSVYKLDIKFMSFSVVIGCCVPVLVTSLCIGLSMMSLLRHVQRMKNKASQSWSPQLQSHVRTCRTMSFLLILNLIFSLTVIILAMGLTNLKDVIVRHVLYWSVIITNPSAKAIVLIFGNTKLKMALSKICFCE</sequence>
<comment type="similarity">
    <text evidence="2 11">Belongs to the G-protein coupled receptor T2R family.</text>
</comment>
<evidence type="ECO:0000256" key="7">
    <source>
        <dbReference type="ARBA" id="ARBA00023040"/>
    </source>
</evidence>
<keyword evidence="8 12" id="KW-0472">Membrane</keyword>
<evidence type="ECO:0000256" key="12">
    <source>
        <dbReference type="RuleBase" id="RU004424"/>
    </source>
</evidence>
<dbReference type="RefSeq" id="XP_018092427.1">
    <property type="nucleotide sequence ID" value="XM_018236938.1"/>
</dbReference>
<evidence type="ECO:0000256" key="5">
    <source>
        <dbReference type="ARBA" id="ARBA00022692"/>
    </source>
</evidence>
<evidence type="ECO:0000256" key="13">
    <source>
        <dbReference type="SAM" id="Phobius"/>
    </source>
</evidence>
<keyword evidence="10 12" id="KW-0807">Transducer</keyword>
<keyword evidence="14" id="KW-1185">Reference proteome</keyword>
<gene>
    <name evidence="15" type="primary">LOC108701931</name>
</gene>
<keyword evidence="7 12" id="KW-0297">G-protein coupled receptor</keyword>
<dbReference type="GO" id="GO:0004930">
    <property type="term" value="F:G protein-coupled receptor activity"/>
    <property type="evidence" value="ECO:0007669"/>
    <property type="project" value="UniProtKB-KW"/>
</dbReference>
<evidence type="ECO:0000256" key="2">
    <source>
        <dbReference type="ARBA" id="ARBA00007376"/>
    </source>
</evidence>
<keyword evidence="3 12" id="KW-0919">Taste</keyword>
<keyword evidence="6 13" id="KW-1133">Transmembrane helix</keyword>
<dbReference type="GO" id="GO:0016020">
    <property type="term" value="C:membrane"/>
    <property type="evidence" value="ECO:0000318"/>
    <property type="project" value="GO_Central"/>
</dbReference>
<dbReference type="PANTHER" id="PTHR11394:SF167">
    <property type="entry name" value="TASTE RECEPTOR TYPE 2"/>
    <property type="match status" value="1"/>
</dbReference>
<dbReference type="Gene3D" id="1.20.1070.10">
    <property type="entry name" value="Rhodopsin 7-helix transmembrane proteins"/>
    <property type="match status" value="1"/>
</dbReference>
<evidence type="ECO:0000256" key="11">
    <source>
        <dbReference type="RuleBase" id="RU004423"/>
    </source>
</evidence>
<feature type="transmembrane region" description="Helical" evidence="13">
    <location>
        <begin position="287"/>
        <end position="306"/>
    </location>
</feature>